<keyword evidence="4" id="KW-1133">Transmembrane helix</keyword>
<dbReference type="GeneID" id="83211544"/>
<dbReference type="PROSITE" id="PS50850">
    <property type="entry name" value="MFS"/>
    <property type="match status" value="1"/>
</dbReference>
<dbReference type="SUPFAM" id="SSF103473">
    <property type="entry name" value="MFS general substrate transporter"/>
    <property type="match status" value="1"/>
</dbReference>
<feature type="transmembrane region" description="Helical" evidence="4">
    <location>
        <begin position="403"/>
        <end position="425"/>
    </location>
</feature>
<sequence>MTTTTTTTNTDPQQQQDTRSSQCFSITSRCESNHSDDTACNDVDVDQEEKQGTHDEKIQSYAEQDQPPPDGGYGWLVVLGSFLSLFTVFGTIFSWGVMQDYYEQNIFGASSTVQLSFVSTLILVFTFGGSLFSRIFELVLGTRFALLLATVLYTAGMEAAGSASEIWHLYLALGVCTGMGNAIIYAIAMRVTPQWFRKRRSTAMAMIASSTGIGGLVIPFIMTGVNQKLGASWTFRIMGLIFLVFNLSACLLVRERTQIKSKLTGMGDFFQPALYKDGTFSLWAAAALFQILYLFIPLFFVPSYATHIGLNASQGTALLAVLSSANFVGRIIAGVLADRFGCVNTNILYALMSCLSTFLIWTFAYDYGSMMAYVVVFGLFGGSFFALCSPITVVVVGVEKYPYAFSLLMVSIVPGLFGSPIASAIERVSSIEPFLTYKIFTGIMAFFCTLLLVILRFRISPKFLAKV</sequence>
<feature type="domain" description="Major facilitator superfamily (MFS) profile" evidence="5">
    <location>
        <begin position="73"/>
        <end position="462"/>
    </location>
</feature>
<keyword evidence="4" id="KW-0472">Membrane</keyword>
<feature type="compositionally biased region" description="Polar residues" evidence="3">
    <location>
        <begin position="19"/>
        <end position="30"/>
    </location>
</feature>
<feature type="transmembrane region" description="Helical" evidence="4">
    <location>
        <begin position="107"/>
        <end position="128"/>
    </location>
</feature>
<comment type="similarity">
    <text evidence="2">Belongs to the major facilitator superfamily. Monocarboxylate porter (TC 2.A.1.13) family.</text>
</comment>
<feature type="transmembrane region" description="Helical" evidence="4">
    <location>
        <begin position="437"/>
        <end position="457"/>
    </location>
</feature>
<evidence type="ECO:0000256" key="2">
    <source>
        <dbReference type="ARBA" id="ARBA00006727"/>
    </source>
</evidence>
<gene>
    <name evidence="6" type="ORF">O0I10_004131</name>
</gene>
<dbReference type="Pfam" id="PF07690">
    <property type="entry name" value="MFS_1"/>
    <property type="match status" value="1"/>
</dbReference>
<feature type="transmembrane region" description="Helical" evidence="4">
    <location>
        <begin position="167"/>
        <end position="189"/>
    </location>
</feature>
<dbReference type="PANTHER" id="PTHR11360:SF284">
    <property type="entry name" value="EG:103B4.3 PROTEIN-RELATED"/>
    <property type="match status" value="1"/>
</dbReference>
<feature type="transmembrane region" description="Helical" evidence="4">
    <location>
        <begin position="73"/>
        <end position="95"/>
    </location>
</feature>
<dbReference type="Gene3D" id="1.20.1250.20">
    <property type="entry name" value="MFS general substrate transporter like domains"/>
    <property type="match status" value="2"/>
</dbReference>
<feature type="transmembrane region" description="Helical" evidence="4">
    <location>
        <begin position="280"/>
        <end position="305"/>
    </location>
</feature>
<proteinExistence type="inferred from homology"/>
<protein>
    <recommendedName>
        <fullName evidence="5">Major facilitator superfamily (MFS) profile domain-containing protein</fullName>
    </recommendedName>
</protein>
<dbReference type="PANTHER" id="PTHR11360">
    <property type="entry name" value="MONOCARBOXYLATE TRANSPORTER"/>
    <property type="match status" value="1"/>
</dbReference>
<evidence type="ECO:0000256" key="1">
    <source>
        <dbReference type="ARBA" id="ARBA00004141"/>
    </source>
</evidence>
<dbReference type="EMBL" id="JARTCD010000014">
    <property type="protein sequence ID" value="KAJ8660269.1"/>
    <property type="molecule type" value="Genomic_DNA"/>
</dbReference>
<dbReference type="GO" id="GO:0022857">
    <property type="term" value="F:transmembrane transporter activity"/>
    <property type="evidence" value="ECO:0007669"/>
    <property type="project" value="InterPro"/>
</dbReference>
<keyword evidence="4" id="KW-0812">Transmembrane</keyword>
<dbReference type="InterPro" id="IPR011701">
    <property type="entry name" value="MFS"/>
</dbReference>
<feature type="region of interest" description="Disordered" evidence="3">
    <location>
        <begin position="1"/>
        <end position="67"/>
    </location>
</feature>
<evidence type="ECO:0000313" key="7">
    <source>
        <dbReference type="Proteomes" id="UP001234581"/>
    </source>
</evidence>
<feature type="compositionally biased region" description="Low complexity" evidence="3">
    <location>
        <begin position="1"/>
        <end position="18"/>
    </location>
</feature>
<evidence type="ECO:0000313" key="6">
    <source>
        <dbReference type="EMBL" id="KAJ8660269.1"/>
    </source>
</evidence>
<dbReference type="InterPro" id="IPR020846">
    <property type="entry name" value="MFS_dom"/>
</dbReference>
<accession>A0AAD7V797</accession>
<organism evidence="6 7">
    <name type="scientific">Lichtheimia ornata</name>
    <dbReference type="NCBI Taxonomy" id="688661"/>
    <lineage>
        <taxon>Eukaryota</taxon>
        <taxon>Fungi</taxon>
        <taxon>Fungi incertae sedis</taxon>
        <taxon>Mucoromycota</taxon>
        <taxon>Mucoromycotina</taxon>
        <taxon>Mucoromycetes</taxon>
        <taxon>Mucorales</taxon>
        <taxon>Lichtheimiaceae</taxon>
        <taxon>Lichtheimia</taxon>
    </lineage>
</organism>
<dbReference type="AlphaFoldDB" id="A0AAD7V797"/>
<dbReference type="GO" id="GO:0016020">
    <property type="term" value="C:membrane"/>
    <property type="evidence" value="ECO:0007669"/>
    <property type="project" value="UniProtKB-SubCell"/>
</dbReference>
<feature type="transmembrane region" description="Helical" evidence="4">
    <location>
        <begin position="348"/>
        <end position="365"/>
    </location>
</feature>
<evidence type="ECO:0000256" key="4">
    <source>
        <dbReference type="SAM" id="Phobius"/>
    </source>
</evidence>
<feature type="transmembrane region" description="Helical" evidence="4">
    <location>
        <begin position="135"/>
        <end position="155"/>
    </location>
</feature>
<feature type="transmembrane region" description="Helical" evidence="4">
    <location>
        <begin position="233"/>
        <end position="253"/>
    </location>
</feature>
<dbReference type="InterPro" id="IPR036259">
    <property type="entry name" value="MFS_trans_sf"/>
</dbReference>
<evidence type="ECO:0000259" key="5">
    <source>
        <dbReference type="PROSITE" id="PS50850"/>
    </source>
</evidence>
<name>A0AAD7V797_9FUNG</name>
<dbReference type="RefSeq" id="XP_058345182.1">
    <property type="nucleotide sequence ID" value="XM_058484194.1"/>
</dbReference>
<evidence type="ECO:0000256" key="3">
    <source>
        <dbReference type="SAM" id="MobiDB-lite"/>
    </source>
</evidence>
<feature type="transmembrane region" description="Helical" evidence="4">
    <location>
        <begin position="371"/>
        <end position="396"/>
    </location>
</feature>
<feature type="transmembrane region" description="Helical" evidence="4">
    <location>
        <begin position="201"/>
        <end position="221"/>
    </location>
</feature>
<dbReference type="Proteomes" id="UP001234581">
    <property type="component" value="Unassembled WGS sequence"/>
</dbReference>
<feature type="compositionally biased region" description="Basic and acidic residues" evidence="3">
    <location>
        <begin position="48"/>
        <end position="58"/>
    </location>
</feature>
<comment type="subcellular location">
    <subcellularLocation>
        <location evidence="1">Membrane</location>
        <topology evidence="1">Multi-pass membrane protein</topology>
    </subcellularLocation>
</comment>
<feature type="transmembrane region" description="Helical" evidence="4">
    <location>
        <begin position="317"/>
        <end position="336"/>
    </location>
</feature>
<reference evidence="6 7" key="1">
    <citation type="submission" date="2023-03" db="EMBL/GenBank/DDBJ databases">
        <title>Genome sequence of Lichtheimia ornata CBS 291.66.</title>
        <authorList>
            <person name="Mohabir J.T."/>
            <person name="Shea T.P."/>
            <person name="Kurbessoian T."/>
            <person name="Berby B."/>
            <person name="Fontaine J."/>
            <person name="Livny J."/>
            <person name="Gnirke A."/>
            <person name="Stajich J.E."/>
            <person name="Cuomo C.A."/>
        </authorList>
    </citation>
    <scope>NUCLEOTIDE SEQUENCE [LARGE SCALE GENOMIC DNA]</scope>
    <source>
        <strain evidence="6">CBS 291.66</strain>
    </source>
</reference>
<keyword evidence="7" id="KW-1185">Reference proteome</keyword>
<dbReference type="InterPro" id="IPR050327">
    <property type="entry name" value="Proton-linked_MCT"/>
</dbReference>
<comment type="caution">
    <text evidence="6">The sequence shown here is derived from an EMBL/GenBank/DDBJ whole genome shotgun (WGS) entry which is preliminary data.</text>
</comment>